<dbReference type="RefSeq" id="WP_017761222.1">
    <property type="nucleotide sequence ID" value="NZ_QQAV01000005.1"/>
</dbReference>
<dbReference type="GO" id="GO:0005829">
    <property type="term" value="C:cytosol"/>
    <property type="evidence" value="ECO:0007669"/>
    <property type="project" value="TreeGrafter"/>
</dbReference>
<feature type="domain" description="HTH araC/xylS-type" evidence="4">
    <location>
        <begin position="241"/>
        <end position="339"/>
    </location>
</feature>
<dbReference type="Gene3D" id="1.10.10.60">
    <property type="entry name" value="Homeodomain-like"/>
    <property type="match status" value="1"/>
</dbReference>
<dbReference type="Pfam" id="PF12833">
    <property type="entry name" value="HTH_18"/>
    <property type="match status" value="1"/>
</dbReference>
<dbReference type="GO" id="GO:0003700">
    <property type="term" value="F:DNA-binding transcription factor activity"/>
    <property type="evidence" value="ECO:0007669"/>
    <property type="project" value="InterPro"/>
</dbReference>
<reference evidence="5 6" key="1">
    <citation type="submission" date="2018-07" db="EMBL/GenBank/DDBJ databases">
        <title>Genomic Encyclopedia of Type Strains, Phase IV (KMG-IV): sequencing the most valuable type-strain genomes for metagenomic binning, comparative biology and taxonomic classification.</title>
        <authorList>
            <person name="Goeker M."/>
        </authorList>
    </citation>
    <scope>NUCLEOTIDE SEQUENCE [LARGE SCALE GENOMIC DNA]</scope>
    <source>
        <strain evidence="5 6">DSM 21352</strain>
    </source>
</reference>
<organism evidence="5 6">
    <name type="scientific">Pseudacidovorax intermedius</name>
    <dbReference type="NCBI Taxonomy" id="433924"/>
    <lineage>
        <taxon>Bacteria</taxon>
        <taxon>Pseudomonadati</taxon>
        <taxon>Pseudomonadota</taxon>
        <taxon>Betaproteobacteria</taxon>
        <taxon>Burkholderiales</taxon>
        <taxon>Comamonadaceae</taxon>
        <taxon>Pseudacidovorax</taxon>
    </lineage>
</organism>
<dbReference type="InterPro" id="IPR018060">
    <property type="entry name" value="HTH_AraC"/>
</dbReference>
<evidence type="ECO:0000313" key="6">
    <source>
        <dbReference type="Proteomes" id="UP000255265"/>
    </source>
</evidence>
<evidence type="ECO:0000313" key="5">
    <source>
        <dbReference type="EMBL" id="RDI24173.1"/>
    </source>
</evidence>
<name>A0A370FFT2_9BURK</name>
<accession>A0A370FFT2</accession>
<dbReference type="InterPro" id="IPR009057">
    <property type="entry name" value="Homeodomain-like_sf"/>
</dbReference>
<dbReference type="SUPFAM" id="SSF46689">
    <property type="entry name" value="Homeodomain-like"/>
    <property type="match status" value="1"/>
</dbReference>
<evidence type="ECO:0000256" key="3">
    <source>
        <dbReference type="ARBA" id="ARBA00023163"/>
    </source>
</evidence>
<dbReference type="GO" id="GO:0000976">
    <property type="term" value="F:transcription cis-regulatory region binding"/>
    <property type="evidence" value="ECO:0007669"/>
    <property type="project" value="TreeGrafter"/>
</dbReference>
<dbReference type="PROSITE" id="PS01124">
    <property type="entry name" value="HTH_ARAC_FAMILY_2"/>
    <property type="match status" value="1"/>
</dbReference>
<dbReference type="AlphaFoldDB" id="A0A370FFT2"/>
<gene>
    <name evidence="5" type="ORF">DFR41_10588</name>
</gene>
<dbReference type="Proteomes" id="UP000255265">
    <property type="component" value="Unassembled WGS sequence"/>
</dbReference>
<evidence type="ECO:0000256" key="1">
    <source>
        <dbReference type="ARBA" id="ARBA00023015"/>
    </source>
</evidence>
<evidence type="ECO:0000259" key="4">
    <source>
        <dbReference type="PROSITE" id="PS01124"/>
    </source>
</evidence>
<protein>
    <submittedName>
        <fullName evidence="5">AraC-like DNA-binding protein</fullName>
    </submittedName>
</protein>
<dbReference type="PANTHER" id="PTHR47894:SF1">
    <property type="entry name" value="HTH-TYPE TRANSCRIPTIONAL REGULATOR VQSM"/>
    <property type="match status" value="1"/>
</dbReference>
<dbReference type="OrthoDB" id="6506763at2"/>
<dbReference type="SMART" id="SM00342">
    <property type="entry name" value="HTH_ARAC"/>
    <property type="match status" value="1"/>
</dbReference>
<keyword evidence="3" id="KW-0804">Transcription</keyword>
<sequence length="358" mass="40253">MPPSFARTVQHTIAIAQVDQILQGARARGLDCDALLRRAGIAPTLLGSHLARVTQAQYATLVVQLTRRMRDELWGLAGRPVPLGTFATGCRMLVRCETLGEALRQGARYAHQVLPDIGVHVQRHGGLVTLRIDTRQPPSAPLEYAQRSFMFFAFGLACWLVARRIPLQEVVYDRAVNVQRSEASRLFQAPVSAGRDWMGLRFESRWLDLPVVQSTESVEGFLRSVPGDLLVRYRDHTSLTERIRRVLRRHLHEELPSLEQVSASLAVTPQTLRRRLQREGQGFQAIKDSLRRDVAVEYLSRPDLTLIEIAERLGYSEASTFHRAFKAWTGLAPGAYRERYLARAQDAAAPSAEPQLAH</sequence>
<keyword evidence="6" id="KW-1185">Reference proteome</keyword>
<proteinExistence type="predicted"/>
<evidence type="ECO:0000256" key="2">
    <source>
        <dbReference type="ARBA" id="ARBA00023125"/>
    </source>
</evidence>
<dbReference type="InterPro" id="IPR032687">
    <property type="entry name" value="AraC-type_N"/>
</dbReference>
<dbReference type="PRINTS" id="PR00032">
    <property type="entry name" value="HTHARAC"/>
</dbReference>
<dbReference type="EMBL" id="QQAV01000005">
    <property type="protein sequence ID" value="RDI24173.1"/>
    <property type="molecule type" value="Genomic_DNA"/>
</dbReference>
<dbReference type="PANTHER" id="PTHR47894">
    <property type="entry name" value="HTH-TYPE TRANSCRIPTIONAL REGULATOR GADX"/>
    <property type="match status" value="1"/>
</dbReference>
<dbReference type="Pfam" id="PF12625">
    <property type="entry name" value="Arabinose_bd"/>
    <property type="match status" value="1"/>
</dbReference>
<dbReference type="InterPro" id="IPR020449">
    <property type="entry name" value="Tscrpt_reg_AraC-type_HTH"/>
</dbReference>
<keyword evidence="2 5" id="KW-0238">DNA-binding</keyword>
<comment type="caution">
    <text evidence="5">The sequence shown here is derived from an EMBL/GenBank/DDBJ whole genome shotgun (WGS) entry which is preliminary data.</text>
</comment>
<keyword evidence="1" id="KW-0805">Transcription regulation</keyword>